<evidence type="ECO:0000313" key="2">
    <source>
        <dbReference type="Proteomes" id="UP000224634"/>
    </source>
</evidence>
<dbReference type="Proteomes" id="UP000224634">
    <property type="component" value="Unassembled WGS sequence"/>
</dbReference>
<dbReference type="EMBL" id="PDNA01000017">
    <property type="protein sequence ID" value="PGH26389.1"/>
    <property type="molecule type" value="Genomic_DNA"/>
</dbReference>
<comment type="caution">
    <text evidence="1">The sequence shown here is derived from an EMBL/GenBank/DDBJ whole genome shotgun (WGS) entry which is preliminary data.</text>
</comment>
<keyword evidence="2" id="KW-1185">Reference proteome</keyword>
<gene>
    <name evidence="1" type="ORF">AJ80_01887</name>
</gene>
<name>A0A2B7YZH7_POLH7</name>
<evidence type="ECO:0000313" key="1">
    <source>
        <dbReference type="EMBL" id="PGH26389.1"/>
    </source>
</evidence>
<organism evidence="1 2">
    <name type="scientific">Polytolypa hystricis (strain UAMH7299)</name>
    <dbReference type="NCBI Taxonomy" id="1447883"/>
    <lineage>
        <taxon>Eukaryota</taxon>
        <taxon>Fungi</taxon>
        <taxon>Dikarya</taxon>
        <taxon>Ascomycota</taxon>
        <taxon>Pezizomycotina</taxon>
        <taxon>Eurotiomycetes</taxon>
        <taxon>Eurotiomycetidae</taxon>
        <taxon>Onygenales</taxon>
        <taxon>Onygenales incertae sedis</taxon>
        <taxon>Polytolypa</taxon>
    </lineage>
</organism>
<sequence>MFFSSRQKERRATSDTYINQVSTIALTLAGVGQSLALPSPAVGIEHSLSSRSDIGLFCYRDGWDINAQSPDLREITQNLCQTNAGKNITPNSRIQTTATFDRADKASPPFKVNIYYKNIENKAQTLEVEKCTSQFDLVIYFCLAYGGNNWDWTRFGGGRDNQSGTGWEVAIDCHPESCPKA</sequence>
<protein>
    <submittedName>
        <fullName evidence="1">Uncharacterized protein</fullName>
    </submittedName>
</protein>
<dbReference type="AlphaFoldDB" id="A0A2B7YZH7"/>
<reference evidence="1 2" key="1">
    <citation type="submission" date="2017-10" db="EMBL/GenBank/DDBJ databases">
        <title>Comparative genomics in systemic dimorphic fungi from Ajellomycetaceae.</title>
        <authorList>
            <person name="Munoz J.F."/>
            <person name="Mcewen J.G."/>
            <person name="Clay O.K."/>
            <person name="Cuomo C.A."/>
        </authorList>
    </citation>
    <scope>NUCLEOTIDE SEQUENCE [LARGE SCALE GENOMIC DNA]</scope>
    <source>
        <strain evidence="1 2">UAMH7299</strain>
    </source>
</reference>
<accession>A0A2B7YZH7</accession>
<proteinExistence type="predicted"/>